<feature type="compositionally biased region" description="Polar residues" evidence="1">
    <location>
        <begin position="268"/>
        <end position="279"/>
    </location>
</feature>
<feature type="compositionally biased region" description="Polar residues" evidence="1">
    <location>
        <begin position="971"/>
        <end position="980"/>
    </location>
</feature>
<feature type="region of interest" description="Disordered" evidence="1">
    <location>
        <begin position="1"/>
        <end position="30"/>
    </location>
</feature>
<feature type="compositionally biased region" description="Pro residues" evidence="1">
    <location>
        <begin position="1136"/>
        <end position="1145"/>
    </location>
</feature>
<evidence type="ECO:0000313" key="3">
    <source>
        <dbReference type="EMBL" id="KAK3685985.1"/>
    </source>
</evidence>
<feature type="compositionally biased region" description="Low complexity" evidence="1">
    <location>
        <begin position="659"/>
        <end position="671"/>
    </location>
</feature>
<feature type="region of interest" description="Disordered" evidence="1">
    <location>
        <begin position="764"/>
        <end position="797"/>
    </location>
</feature>
<dbReference type="EMBL" id="JAULSO010000003">
    <property type="protein sequence ID" value="KAK3685985.1"/>
    <property type="molecule type" value="Genomic_DNA"/>
</dbReference>
<dbReference type="Pfam" id="PF25823">
    <property type="entry name" value="Ams2-SPT21_N"/>
    <property type="match status" value="1"/>
</dbReference>
<organism evidence="3 4">
    <name type="scientific">Podospora appendiculata</name>
    <dbReference type="NCBI Taxonomy" id="314037"/>
    <lineage>
        <taxon>Eukaryota</taxon>
        <taxon>Fungi</taxon>
        <taxon>Dikarya</taxon>
        <taxon>Ascomycota</taxon>
        <taxon>Pezizomycotina</taxon>
        <taxon>Sordariomycetes</taxon>
        <taxon>Sordariomycetidae</taxon>
        <taxon>Sordariales</taxon>
        <taxon>Podosporaceae</taxon>
        <taxon>Podospora</taxon>
    </lineage>
</organism>
<feature type="compositionally biased region" description="Pro residues" evidence="1">
    <location>
        <begin position="617"/>
        <end position="628"/>
    </location>
</feature>
<dbReference type="GO" id="GO:0030466">
    <property type="term" value="P:silent mating-type cassette heterochromatin formation"/>
    <property type="evidence" value="ECO:0007669"/>
    <property type="project" value="TreeGrafter"/>
</dbReference>
<proteinExistence type="predicted"/>
<accession>A0AAE1CAY1</accession>
<dbReference type="PANTHER" id="PTHR39147">
    <property type="entry name" value="PROTEIN SPT21"/>
    <property type="match status" value="1"/>
</dbReference>
<dbReference type="InterPro" id="IPR042403">
    <property type="entry name" value="Spt21/Ams2"/>
</dbReference>
<feature type="compositionally biased region" description="Low complexity" evidence="1">
    <location>
        <begin position="457"/>
        <end position="474"/>
    </location>
</feature>
<dbReference type="SUPFAM" id="SSF57716">
    <property type="entry name" value="Glucocorticoid receptor-like (DNA-binding domain)"/>
    <property type="match status" value="1"/>
</dbReference>
<evidence type="ECO:0000313" key="4">
    <source>
        <dbReference type="Proteomes" id="UP001270362"/>
    </source>
</evidence>
<name>A0AAE1CAY1_9PEZI</name>
<feature type="compositionally biased region" description="Basic and acidic residues" evidence="1">
    <location>
        <begin position="430"/>
        <end position="440"/>
    </location>
</feature>
<feature type="domain" description="Ams2/SPT21 N-terminal" evidence="2">
    <location>
        <begin position="31"/>
        <end position="170"/>
    </location>
</feature>
<feature type="compositionally biased region" description="Polar residues" evidence="1">
    <location>
        <begin position="999"/>
        <end position="1048"/>
    </location>
</feature>
<keyword evidence="4" id="KW-1185">Reference proteome</keyword>
<dbReference type="PANTHER" id="PTHR39147:SF1">
    <property type="entry name" value="PROTEIN SPT21"/>
    <property type="match status" value="1"/>
</dbReference>
<feature type="region of interest" description="Disordered" evidence="1">
    <location>
        <begin position="215"/>
        <end position="740"/>
    </location>
</feature>
<dbReference type="InterPro" id="IPR013088">
    <property type="entry name" value="Znf_NHR/GATA"/>
</dbReference>
<reference evidence="3" key="1">
    <citation type="journal article" date="2023" name="Mol. Phylogenet. Evol.">
        <title>Genome-scale phylogeny and comparative genomics of the fungal order Sordariales.</title>
        <authorList>
            <person name="Hensen N."/>
            <person name="Bonometti L."/>
            <person name="Westerberg I."/>
            <person name="Brannstrom I.O."/>
            <person name="Guillou S."/>
            <person name="Cros-Aarteil S."/>
            <person name="Calhoun S."/>
            <person name="Haridas S."/>
            <person name="Kuo A."/>
            <person name="Mondo S."/>
            <person name="Pangilinan J."/>
            <person name="Riley R."/>
            <person name="LaButti K."/>
            <person name="Andreopoulos B."/>
            <person name="Lipzen A."/>
            <person name="Chen C."/>
            <person name="Yan M."/>
            <person name="Daum C."/>
            <person name="Ng V."/>
            <person name="Clum A."/>
            <person name="Steindorff A."/>
            <person name="Ohm R.A."/>
            <person name="Martin F."/>
            <person name="Silar P."/>
            <person name="Natvig D.O."/>
            <person name="Lalanne C."/>
            <person name="Gautier V."/>
            <person name="Ament-Velasquez S.L."/>
            <person name="Kruys A."/>
            <person name="Hutchinson M.I."/>
            <person name="Powell A.J."/>
            <person name="Barry K."/>
            <person name="Miller A.N."/>
            <person name="Grigoriev I.V."/>
            <person name="Debuchy R."/>
            <person name="Gladieux P."/>
            <person name="Hiltunen Thoren M."/>
            <person name="Johannesson H."/>
        </authorList>
    </citation>
    <scope>NUCLEOTIDE SEQUENCE</scope>
    <source>
        <strain evidence="3">CBS 314.62</strain>
    </source>
</reference>
<gene>
    <name evidence="3" type="ORF">B0T22DRAFT_236473</name>
</gene>
<dbReference type="Gene3D" id="3.30.50.10">
    <property type="entry name" value="Erythroid Transcription Factor GATA-1, subunit A"/>
    <property type="match status" value="1"/>
</dbReference>
<evidence type="ECO:0000259" key="2">
    <source>
        <dbReference type="Pfam" id="PF25823"/>
    </source>
</evidence>
<comment type="caution">
    <text evidence="3">The sequence shown here is derived from an EMBL/GenBank/DDBJ whole genome shotgun (WGS) entry which is preliminary data.</text>
</comment>
<feature type="region of interest" description="Disordered" evidence="1">
    <location>
        <begin position="1098"/>
        <end position="1120"/>
    </location>
</feature>
<dbReference type="Proteomes" id="UP001270362">
    <property type="component" value="Unassembled WGS sequence"/>
</dbReference>
<dbReference type="InterPro" id="IPR057725">
    <property type="entry name" value="Ams2-SPT21_N"/>
</dbReference>
<dbReference type="GO" id="GO:0006357">
    <property type="term" value="P:regulation of transcription by RNA polymerase II"/>
    <property type="evidence" value="ECO:0007669"/>
    <property type="project" value="TreeGrafter"/>
</dbReference>
<feature type="region of interest" description="Disordered" evidence="1">
    <location>
        <begin position="1186"/>
        <end position="1222"/>
    </location>
</feature>
<feature type="compositionally biased region" description="Polar residues" evidence="1">
    <location>
        <begin position="686"/>
        <end position="710"/>
    </location>
</feature>
<feature type="compositionally biased region" description="Basic and acidic residues" evidence="1">
    <location>
        <begin position="937"/>
        <end position="947"/>
    </location>
</feature>
<dbReference type="GO" id="GO:0000183">
    <property type="term" value="P:rDNA heterochromatin formation"/>
    <property type="evidence" value="ECO:0007669"/>
    <property type="project" value="TreeGrafter"/>
</dbReference>
<evidence type="ECO:0000256" key="1">
    <source>
        <dbReference type="SAM" id="MobiDB-lite"/>
    </source>
</evidence>
<feature type="compositionally biased region" description="Low complexity" evidence="1">
    <location>
        <begin position="766"/>
        <end position="780"/>
    </location>
</feature>
<sequence>MTTPNNMWGAASPHPHSQSAGQPAGGDDMGLQVRPMGLKVHYTFDRDGQIKCLARWQHILPIQTMPVDERNSIGVVDLRTCLQAIAQCSPEIVNQQESDYTVYAYDYSEPDLPLVGQGMLSWGLEYHMDQQQQQQQQQQLVTGRVTRNLMSIMNNGSRETLEVKLKLTAVAKMQRNGFSTSLNMEAMNMIKSAPTPADTTSSEWNSFIQSNPMLGHSGNVASMPSPSLPPAQLNNSFSDARVDYTQQQFRPSSRPSSVPPVNNIRPAVSNTASLPTPVQTIGIRPAGPTESLPSPAASQPKPAIAEQPARASRPSSRASRSRVPTGRPRGRPRKNPEPGNTSAAEEATDGDDGPQKKRAKITKAEYSTIAPFGSAPESLRVTASTSGSLRNMRPVGAVGDGPGASHVQDIPRAPTPIPDAPLLKKQVKRRAADVKTRSDSAVDMESSLPYNTSRLGQSSMQRSMSMDMDARSPSESIAQSPDQCYTPDDSPADLGSSPPVPRTSAYLQSSPMASSPILPTMPLPQVDSGFMSGGIDDFFDPEDNLQELPQPLIDGQSAAVAPMPQASKPTGLKNGAAPKQQRQQPNFAFHEVNPGPPELLPTKSIFNPVGKVRTLNRPPPATSVPPLPKKTNSRSLKRSNTAPSPNFSEQEAPVPVLEQQAAQPPAFDQPANQEPVLELLRDEGDQQTTIQPQDSQSEEQLPASNSQDIPRQSLEDEVVDVIAEPNQPDPQQMKTAASVPDAMPVDDVSAQNLPTAEPVLALAGESTSRPASRPASRDASNGPPTLTVVPASDPAPEPALTLPRAFMSEAPCPASDCLDQPYNKNQVKKQTIKERLENAIQKGESPPFCKNCGAIETPTWRKIWTQNHQGIPGFHEFSDKPGFVTMIDILERDSEGQPAAYQLVKKNLGPKDNKKVWKETLLCNPCGIWLAKFKGHRPPDRWDKDAARLNQPRKKREAKGSNPRSKKSRTKSSGQMNPTSEACFPTDPLGPLDQEQQEDGGQSRRQSTVAAEQNNDQNQTLDNMFLNSRSSSKQRGPGSTHSRGSGTADSPVAVQDDLGATRRILFQSPGKSPGKDGAPKVLGELEVNVVQTATVYHDPKSTISGGKENGNPIPPRPATPVLKDHELEQELFGTPPARPSTPPPKTTSSGPVFKTPTRPTPSHRPITRSISRSIRTVTSIPKSPSQFLAQIQRTPSKTPRSATGSNALLFSAGGGSKRRSPRNAQLHPHFVLDEDMHNGHFDSPFTATLNQLLSEANDFTSGSPSHGLVDLDLTSLPNLDSDDLTQHLTSTGALDFGNFLSTDLIMPSSPPLLRNHGGGLGFGASLGGYHQSNSADGLWAQMSATGMLKEGELEGGQEMN</sequence>
<feature type="compositionally biased region" description="Low complexity" evidence="1">
    <location>
        <begin position="308"/>
        <end position="327"/>
    </location>
</feature>
<protein>
    <recommendedName>
        <fullName evidence="2">Ams2/SPT21 N-terminal domain-containing protein</fullName>
    </recommendedName>
</protein>
<feature type="compositionally biased region" description="Polar residues" evidence="1">
    <location>
        <begin position="1186"/>
        <end position="1208"/>
    </location>
</feature>
<feature type="region of interest" description="Disordered" evidence="1">
    <location>
        <begin position="1132"/>
        <end position="1170"/>
    </location>
</feature>
<dbReference type="GO" id="GO:0008270">
    <property type="term" value="F:zinc ion binding"/>
    <property type="evidence" value="ECO:0007669"/>
    <property type="project" value="InterPro"/>
</dbReference>
<feature type="region of interest" description="Disordered" evidence="1">
    <location>
        <begin position="934"/>
        <end position="1052"/>
    </location>
</feature>
<feature type="compositionally biased region" description="Polar residues" evidence="1">
    <location>
        <begin position="232"/>
        <end position="249"/>
    </location>
</feature>
<feature type="compositionally biased region" description="Low complexity" evidence="1">
    <location>
        <begin position="250"/>
        <end position="261"/>
    </location>
</feature>
<feature type="compositionally biased region" description="Polar residues" evidence="1">
    <location>
        <begin position="638"/>
        <end position="649"/>
    </location>
</feature>
<reference evidence="3" key="2">
    <citation type="submission" date="2023-06" db="EMBL/GenBank/DDBJ databases">
        <authorList>
            <consortium name="Lawrence Berkeley National Laboratory"/>
            <person name="Haridas S."/>
            <person name="Hensen N."/>
            <person name="Bonometti L."/>
            <person name="Westerberg I."/>
            <person name="Brannstrom I.O."/>
            <person name="Guillou S."/>
            <person name="Cros-Aarteil S."/>
            <person name="Calhoun S."/>
            <person name="Kuo A."/>
            <person name="Mondo S."/>
            <person name="Pangilinan J."/>
            <person name="Riley R."/>
            <person name="Labutti K."/>
            <person name="Andreopoulos B."/>
            <person name="Lipzen A."/>
            <person name="Chen C."/>
            <person name="Yanf M."/>
            <person name="Daum C."/>
            <person name="Ng V."/>
            <person name="Clum A."/>
            <person name="Steindorff A."/>
            <person name="Ohm R."/>
            <person name="Martin F."/>
            <person name="Silar P."/>
            <person name="Natvig D."/>
            <person name="Lalanne C."/>
            <person name="Gautier V."/>
            <person name="Ament-Velasquez S.L."/>
            <person name="Kruys A."/>
            <person name="Hutchinson M.I."/>
            <person name="Powell A.J."/>
            <person name="Barry K."/>
            <person name="Miller A.N."/>
            <person name="Grigoriev I.V."/>
            <person name="Debuchy R."/>
            <person name="Gladieux P."/>
            <person name="Thoren M.H."/>
            <person name="Johannesson H."/>
        </authorList>
    </citation>
    <scope>NUCLEOTIDE SEQUENCE</scope>
    <source>
        <strain evidence="3">CBS 314.62</strain>
    </source>
</reference>